<feature type="compositionally biased region" description="Basic and acidic residues" evidence="8">
    <location>
        <begin position="301"/>
        <end position="322"/>
    </location>
</feature>
<dbReference type="Gene3D" id="1.10.510.10">
    <property type="entry name" value="Transferase(Phosphotransferase) domain 1"/>
    <property type="match status" value="1"/>
</dbReference>
<dbReference type="SUPFAM" id="SSF52058">
    <property type="entry name" value="L domain-like"/>
    <property type="match status" value="1"/>
</dbReference>
<name>A0A8N4IF25_ELAGV</name>
<gene>
    <name evidence="12" type="primary">LOC105042071</name>
</gene>
<evidence type="ECO:0000256" key="6">
    <source>
        <dbReference type="ARBA" id="ARBA00022989"/>
    </source>
</evidence>
<dbReference type="InterPro" id="IPR011009">
    <property type="entry name" value="Kinase-like_dom_sf"/>
</dbReference>
<dbReference type="OrthoDB" id="418615at2759"/>
<dbReference type="SUPFAM" id="SSF56112">
    <property type="entry name" value="Protein kinase-like (PK-like)"/>
    <property type="match status" value="1"/>
</dbReference>
<dbReference type="InterPro" id="IPR032675">
    <property type="entry name" value="LRR_dom_sf"/>
</dbReference>
<keyword evidence="3" id="KW-0812">Transmembrane</keyword>
<evidence type="ECO:0000313" key="12">
    <source>
        <dbReference type="RefSeq" id="XP_029119458.1"/>
    </source>
</evidence>
<dbReference type="RefSeq" id="XP_029119458.1">
    <property type="nucleotide sequence ID" value="XM_029263625.1"/>
</dbReference>
<dbReference type="GO" id="GO:0005524">
    <property type="term" value="F:ATP binding"/>
    <property type="evidence" value="ECO:0007669"/>
    <property type="project" value="InterPro"/>
</dbReference>
<evidence type="ECO:0000256" key="8">
    <source>
        <dbReference type="SAM" id="MobiDB-lite"/>
    </source>
</evidence>
<accession>A0A8N4IF25</accession>
<dbReference type="GO" id="GO:0016020">
    <property type="term" value="C:membrane"/>
    <property type="evidence" value="ECO:0007669"/>
    <property type="project" value="UniProtKB-SubCell"/>
</dbReference>
<keyword evidence="11" id="KW-1185">Reference proteome</keyword>
<reference evidence="12" key="1">
    <citation type="submission" date="2025-08" db="UniProtKB">
        <authorList>
            <consortium name="RefSeq"/>
        </authorList>
    </citation>
    <scope>IDENTIFICATION</scope>
</reference>
<evidence type="ECO:0000256" key="1">
    <source>
        <dbReference type="ARBA" id="ARBA00004370"/>
    </source>
</evidence>
<feature type="signal peptide" evidence="9">
    <location>
        <begin position="1"/>
        <end position="21"/>
    </location>
</feature>
<keyword evidence="4 9" id="KW-0732">Signal</keyword>
<dbReference type="PANTHER" id="PTHR48007">
    <property type="entry name" value="LEUCINE-RICH REPEAT RECEPTOR-LIKE PROTEIN KINASE PXC1"/>
    <property type="match status" value="1"/>
</dbReference>
<comment type="subcellular location">
    <subcellularLocation>
        <location evidence="1">Membrane</location>
    </subcellularLocation>
</comment>
<feature type="region of interest" description="Disordered" evidence="8">
    <location>
        <begin position="278"/>
        <end position="343"/>
    </location>
</feature>
<dbReference type="InterPro" id="IPR001611">
    <property type="entry name" value="Leu-rich_rpt"/>
</dbReference>
<dbReference type="AlphaFoldDB" id="A0A8N4IF25"/>
<organism evidence="11 12">
    <name type="scientific">Elaeis guineensis var. tenera</name>
    <name type="common">Oil palm</name>
    <dbReference type="NCBI Taxonomy" id="51953"/>
    <lineage>
        <taxon>Eukaryota</taxon>
        <taxon>Viridiplantae</taxon>
        <taxon>Streptophyta</taxon>
        <taxon>Embryophyta</taxon>
        <taxon>Tracheophyta</taxon>
        <taxon>Spermatophyta</taxon>
        <taxon>Magnoliopsida</taxon>
        <taxon>Liliopsida</taxon>
        <taxon>Arecaceae</taxon>
        <taxon>Arecoideae</taxon>
        <taxon>Cocoseae</taxon>
        <taxon>Elaeidinae</taxon>
        <taxon>Elaeis</taxon>
    </lineage>
</organism>
<dbReference type="Pfam" id="PF00560">
    <property type="entry name" value="LRR_1"/>
    <property type="match status" value="2"/>
</dbReference>
<evidence type="ECO:0000256" key="9">
    <source>
        <dbReference type="SAM" id="SignalP"/>
    </source>
</evidence>
<proteinExistence type="predicted"/>
<protein>
    <submittedName>
        <fullName evidence="12">LOW QUALITY PROTEIN: pollen receptor-like kinase 3</fullName>
    </submittedName>
</protein>
<sequence length="696" mass="73569">MAAALSLLPFLLLFLVPLASSDSPPAVVTYSEVNALLLLKQSFTNATALSSWDSGNSSHPCKSDPGWAGVICSPEGTITNLNLARMGLSGRVNADALLSLKDLRSLSFDENSLSGTLPPLRQLPALRAAFLSRNQFSGSLPDDFFKDMTRLKRLWLHGNALAGPIPTSLSQATNLQELRLENNRFTGSLPALALPSLSSFNVSNNDLEGEIPTTFSKFNSSSFEGNSRLCGENKPCAAPPATLASRSSAGKVAAACIALILVAYAVVIGTSALKKNPVGDSDTLGIEHSKVEAGDGGGGSPRKDYARVMSHQRREPAHKRSESGGGHRRTGSSANPGVNGGDAGGGGGAGDLVVVNDGRGVFGLSDLMKAAAEVLGSGGLGSCYKAVMGNGVAVVVKRVRDMNRVGKETFDVEMRQLGRLQHPNVLPPLAYHFRKDEKLLVSEFVTKGSLLYLLHGDRGADHAALDWGTRLGIAKGIARGLAYLHEELKSVDIPHGNLKSANVLLTADFNPVLVDYGFVPLVNPSTASATLFAYKSPESLHHRHVSPKSDVYCLGVILLELLTGKFPSQYLTNAKGGTDVVLWATSAISEGREAELLDPAIVAGAKKSVPEMKRLLRVGVECVEPELDRRPEVAEAAAKIEEVVTAHAAAESERAPPPSHTAYVRDGVGERSARRVGGVGERSARRNDDSVSFAIS</sequence>
<evidence type="ECO:0000256" key="7">
    <source>
        <dbReference type="ARBA" id="ARBA00023136"/>
    </source>
</evidence>
<evidence type="ECO:0000256" key="3">
    <source>
        <dbReference type="ARBA" id="ARBA00022692"/>
    </source>
</evidence>
<evidence type="ECO:0000256" key="2">
    <source>
        <dbReference type="ARBA" id="ARBA00022614"/>
    </source>
</evidence>
<evidence type="ECO:0000256" key="4">
    <source>
        <dbReference type="ARBA" id="ARBA00022729"/>
    </source>
</evidence>
<keyword evidence="7" id="KW-0472">Membrane</keyword>
<dbReference type="CDD" id="cd14066">
    <property type="entry name" value="STKc_IRAK"/>
    <property type="match status" value="1"/>
</dbReference>
<dbReference type="FunFam" id="3.80.10.10:FF:000400">
    <property type="entry name" value="Nuclear pore complex protein NUP107"/>
    <property type="match status" value="1"/>
</dbReference>
<evidence type="ECO:0000256" key="5">
    <source>
        <dbReference type="ARBA" id="ARBA00022737"/>
    </source>
</evidence>
<dbReference type="PANTHER" id="PTHR48007:SF38">
    <property type="entry name" value="LEUCINE-RICH REPEAT PROTEIN KINASE FAMILY PROTEIN"/>
    <property type="match status" value="1"/>
</dbReference>
<keyword evidence="5" id="KW-0677">Repeat</keyword>
<dbReference type="InterPro" id="IPR013210">
    <property type="entry name" value="LRR_N_plant-typ"/>
</dbReference>
<feature type="domain" description="Protein kinase" evidence="10">
    <location>
        <begin position="369"/>
        <end position="644"/>
    </location>
</feature>
<dbReference type="PROSITE" id="PS50011">
    <property type="entry name" value="PROTEIN_KINASE_DOM"/>
    <property type="match status" value="1"/>
</dbReference>
<dbReference type="Gene3D" id="3.80.10.10">
    <property type="entry name" value="Ribonuclease Inhibitor"/>
    <property type="match status" value="2"/>
</dbReference>
<evidence type="ECO:0000313" key="11">
    <source>
        <dbReference type="Proteomes" id="UP000504607"/>
    </source>
</evidence>
<dbReference type="InterPro" id="IPR000719">
    <property type="entry name" value="Prot_kinase_dom"/>
</dbReference>
<dbReference type="KEGG" id="egu:105042071"/>
<keyword evidence="6" id="KW-1133">Transmembrane helix</keyword>
<feature type="chain" id="PRO_5035454022" evidence="9">
    <location>
        <begin position="22"/>
        <end position="696"/>
    </location>
</feature>
<dbReference type="InterPro" id="IPR046959">
    <property type="entry name" value="PRK1-6/SRF4-like"/>
</dbReference>
<dbReference type="Pfam" id="PF00069">
    <property type="entry name" value="Pkinase"/>
    <property type="match status" value="1"/>
</dbReference>
<dbReference type="GO" id="GO:0004672">
    <property type="term" value="F:protein kinase activity"/>
    <property type="evidence" value="ECO:0007669"/>
    <property type="project" value="InterPro"/>
</dbReference>
<keyword evidence="2" id="KW-0433">Leucine-rich repeat</keyword>
<dbReference type="Gene3D" id="3.30.200.20">
    <property type="entry name" value="Phosphorylase Kinase, domain 1"/>
    <property type="match status" value="1"/>
</dbReference>
<feature type="region of interest" description="Disordered" evidence="8">
    <location>
        <begin position="648"/>
        <end position="696"/>
    </location>
</feature>
<evidence type="ECO:0000259" key="10">
    <source>
        <dbReference type="PROSITE" id="PS50011"/>
    </source>
</evidence>
<dbReference type="Pfam" id="PF08263">
    <property type="entry name" value="LRRNT_2"/>
    <property type="match status" value="1"/>
</dbReference>
<dbReference type="Proteomes" id="UP000504607">
    <property type="component" value="Chromosome 3"/>
</dbReference>